<reference evidence="5" key="1">
    <citation type="submission" date="2012-12" db="EMBL/GenBank/DDBJ databases">
        <authorList>
            <person name="Hellsten U."/>
            <person name="Grimwood J."/>
            <person name="Chapman J.A."/>
            <person name="Shapiro H."/>
            <person name="Aerts A."/>
            <person name="Otillar R.P."/>
            <person name="Terry A.Y."/>
            <person name="Boore J.L."/>
            <person name="Simakov O."/>
            <person name="Marletaz F."/>
            <person name="Cho S.-J."/>
            <person name="Edsinger-Gonzales E."/>
            <person name="Havlak P."/>
            <person name="Kuo D.-H."/>
            <person name="Larsson T."/>
            <person name="Lv J."/>
            <person name="Arendt D."/>
            <person name="Savage R."/>
            <person name="Osoegawa K."/>
            <person name="de Jong P."/>
            <person name="Lindberg D.R."/>
            <person name="Seaver E.C."/>
            <person name="Weisblat D.A."/>
            <person name="Putnam N.H."/>
            <person name="Grigoriev I.V."/>
            <person name="Rokhsar D.S."/>
        </authorList>
    </citation>
    <scope>NUCLEOTIDE SEQUENCE</scope>
    <source>
        <strain evidence="5">I ESC-2004</strain>
    </source>
</reference>
<dbReference type="PANTHER" id="PTHR16124:SF3">
    <property type="entry name" value="MIS18-BINDING PROTEIN 1"/>
    <property type="match status" value="1"/>
</dbReference>
<sequence length="767" mass="85972">MAVRSTSRRSDLLQSPPAELFQQIKAEKLRRLSMQPKLKPASSPAIRQPPERNLMHSFKVLQESTNNKRHDEAGWNTEKRVESQVLSYKEDENRMSDDKEDENRMSDDAQKREKEEEARDLSVAADSLIASIDVALKRDSCSSLRRSCRLQMQDSRKNSAKTSPPLSSKMKASKSSPKRTSVSIRTAEPAVVCIEQTVNPAETADSQADEALFSGDEEPTKRDAVLEEWSIRLVKKGVVVDGHLRGHAHDDLWHSSVVSKCLSPKVIVTSQGSKYTLCGSMDRKAARLNGVPEALIRAFKSGFPKNWQEMLELHSLPKKPSKMRKVKTEEKNGVSHKQTPSKLNSSLSTMPLDMESLPTSRSGRKLIPQLPWWTSQRVVLYKPTDDVMVLPGSVDTFSHKENKMIERKSTIKSLKRRIAGRKSASSRAAKSHREDAVNKAAQKSASAADSPCAQLFLPDALASRDPVPGHMDKISLSADIHQVLKNHRKQRQPRTKRKTCYSGKLQTTPLSRQATVPLDVLQSANRRRSSISRMKSPGVLPCVHECEADCLTQSFEAKTARVSHREEKTKRTKHHKTLVPLFNCSLLLAELSSRNSEKISLQNIAPVKASEKDGHRAKRKSEKITKRQKHQAMERAGKGTVKRKRQIRDLIEHHEKDHNDNPFEATPFKKSKAFNLPAHLLNSSESLGEHMSGVDTMLKTPRPDWMTDPIGLTTPCSALTTPGMLNSVDRNAADRYVNRLKKGRDVKGSQVRPTQTPTSVRSLQPSI</sequence>
<evidence type="ECO:0000313" key="3">
    <source>
        <dbReference type="EMBL" id="ELT99330.1"/>
    </source>
</evidence>
<dbReference type="HOGENOM" id="CLU_364193_0_0_1"/>
<dbReference type="EMBL" id="AMQN01010077">
    <property type="status" value="NOT_ANNOTATED_CDS"/>
    <property type="molecule type" value="Genomic_DNA"/>
</dbReference>
<evidence type="ECO:0000313" key="4">
    <source>
        <dbReference type="EnsemblMetazoa" id="CapteP197149"/>
    </source>
</evidence>
<evidence type="ECO:0000313" key="5">
    <source>
        <dbReference type="Proteomes" id="UP000014760"/>
    </source>
</evidence>
<dbReference type="InterPro" id="IPR039110">
    <property type="entry name" value="KNL2-like"/>
</dbReference>
<organism evidence="3">
    <name type="scientific">Capitella teleta</name>
    <name type="common">Polychaete worm</name>
    <dbReference type="NCBI Taxonomy" id="283909"/>
    <lineage>
        <taxon>Eukaryota</taxon>
        <taxon>Metazoa</taxon>
        <taxon>Spiralia</taxon>
        <taxon>Lophotrochozoa</taxon>
        <taxon>Annelida</taxon>
        <taxon>Polychaeta</taxon>
        <taxon>Sedentaria</taxon>
        <taxon>Scolecida</taxon>
        <taxon>Capitellidae</taxon>
        <taxon>Capitella</taxon>
    </lineage>
</organism>
<feature type="region of interest" description="Disordered" evidence="1">
    <location>
        <begin position="415"/>
        <end position="445"/>
    </location>
</feature>
<accession>R7U8B7</accession>
<feature type="compositionally biased region" description="Polar residues" evidence="1">
    <location>
        <begin position="335"/>
        <end position="349"/>
    </location>
</feature>
<feature type="domain" description="SANTA" evidence="2">
    <location>
        <begin position="225"/>
        <end position="309"/>
    </location>
</feature>
<feature type="region of interest" description="Disordered" evidence="1">
    <location>
        <begin position="321"/>
        <end position="361"/>
    </location>
</feature>
<dbReference type="EMBL" id="KB306977">
    <property type="protein sequence ID" value="ELT99330.1"/>
    <property type="molecule type" value="Genomic_DNA"/>
</dbReference>
<dbReference type="OMA" id="HYEDECR"/>
<feature type="compositionally biased region" description="Basic residues" evidence="1">
    <location>
        <begin position="615"/>
        <end position="630"/>
    </location>
</feature>
<evidence type="ECO:0000259" key="2">
    <source>
        <dbReference type="Pfam" id="PF09133"/>
    </source>
</evidence>
<proteinExistence type="predicted"/>
<feature type="region of interest" description="Disordered" evidence="1">
    <location>
        <begin position="609"/>
        <end position="644"/>
    </location>
</feature>
<name>R7U8B7_CAPTE</name>
<dbReference type="EnsemblMetazoa" id="CapteT197149">
    <property type="protein sequence ID" value="CapteP197149"/>
    <property type="gene ID" value="CapteG197149"/>
</dbReference>
<feature type="compositionally biased region" description="Polar residues" evidence="1">
    <location>
        <begin position="751"/>
        <end position="767"/>
    </location>
</feature>
<dbReference type="AlphaFoldDB" id="R7U8B7"/>
<dbReference type="Proteomes" id="UP000014760">
    <property type="component" value="Unassembled WGS sequence"/>
</dbReference>
<feature type="compositionally biased region" description="Low complexity" evidence="1">
    <location>
        <begin position="163"/>
        <end position="175"/>
    </location>
</feature>
<reference evidence="3 5" key="2">
    <citation type="journal article" date="2013" name="Nature">
        <title>Insights into bilaterian evolution from three spiralian genomes.</title>
        <authorList>
            <person name="Simakov O."/>
            <person name="Marletaz F."/>
            <person name="Cho S.J."/>
            <person name="Edsinger-Gonzales E."/>
            <person name="Havlak P."/>
            <person name="Hellsten U."/>
            <person name="Kuo D.H."/>
            <person name="Larsson T."/>
            <person name="Lv J."/>
            <person name="Arendt D."/>
            <person name="Savage R."/>
            <person name="Osoegawa K."/>
            <person name="de Jong P."/>
            <person name="Grimwood J."/>
            <person name="Chapman J.A."/>
            <person name="Shapiro H."/>
            <person name="Aerts A."/>
            <person name="Otillar R.P."/>
            <person name="Terry A.Y."/>
            <person name="Boore J.L."/>
            <person name="Grigoriev I.V."/>
            <person name="Lindberg D.R."/>
            <person name="Seaver E.C."/>
            <person name="Weisblat D.A."/>
            <person name="Putnam N.H."/>
            <person name="Rokhsar D.S."/>
        </authorList>
    </citation>
    <scope>NUCLEOTIDE SEQUENCE</scope>
    <source>
        <strain evidence="3 5">I ESC-2004</strain>
    </source>
</reference>
<keyword evidence="5" id="KW-1185">Reference proteome</keyword>
<feature type="compositionally biased region" description="Basic and acidic residues" evidence="1">
    <location>
        <begin position="66"/>
        <end position="120"/>
    </location>
</feature>
<gene>
    <name evidence="3" type="ORF">CAPTEDRAFT_197149</name>
</gene>
<dbReference type="OrthoDB" id="118550at2759"/>
<reference evidence="4" key="3">
    <citation type="submission" date="2015-06" db="UniProtKB">
        <authorList>
            <consortium name="EnsemblMetazoa"/>
        </authorList>
    </citation>
    <scope>IDENTIFICATION</scope>
</reference>
<dbReference type="PANTHER" id="PTHR16124">
    <property type="entry name" value="MIS18-BINDING PROTEIN 1"/>
    <property type="match status" value="1"/>
</dbReference>
<dbReference type="GO" id="GO:0000775">
    <property type="term" value="C:chromosome, centromeric region"/>
    <property type="evidence" value="ECO:0007669"/>
    <property type="project" value="TreeGrafter"/>
</dbReference>
<feature type="region of interest" description="Disordered" evidence="1">
    <location>
        <begin position="31"/>
        <end position="121"/>
    </location>
</feature>
<evidence type="ECO:0000256" key="1">
    <source>
        <dbReference type="SAM" id="MobiDB-lite"/>
    </source>
</evidence>
<feature type="region of interest" description="Disordered" evidence="1">
    <location>
        <begin position="147"/>
        <end position="182"/>
    </location>
</feature>
<feature type="region of interest" description="Disordered" evidence="1">
    <location>
        <begin position="743"/>
        <end position="767"/>
    </location>
</feature>
<protein>
    <recommendedName>
        <fullName evidence="2">SANTA domain-containing protein</fullName>
    </recommendedName>
</protein>
<dbReference type="Pfam" id="PF09133">
    <property type="entry name" value="SANTA"/>
    <property type="match status" value="1"/>
</dbReference>
<dbReference type="InterPro" id="IPR015216">
    <property type="entry name" value="SANTA"/>
</dbReference>